<feature type="compositionally biased region" description="Basic and acidic residues" evidence="1">
    <location>
        <begin position="327"/>
        <end position="338"/>
    </location>
</feature>
<feature type="region of interest" description="Disordered" evidence="1">
    <location>
        <begin position="561"/>
        <end position="593"/>
    </location>
</feature>
<protein>
    <submittedName>
        <fullName evidence="2">Uncharacterized protein</fullName>
    </submittedName>
</protein>
<feature type="compositionally biased region" description="Acidic residues" evidence="1">
    <location>
        <begin position="576"/>
        <end position="593"/>
    </location>
</feature>
<comment type="caution">
    <text evidence="2">The sequence shown here is derived from an EMBL/GenBank/DDBJ whole genome shotgun (WGS) entry which is preliminary data.</text>
</comment>
<feature type="compositionally biased region" description="Basic and acidic residues" evidence="1">
    <location>
        <begin position="45"/>
        <end position="71"/>
    </location>
</feature>
<sequence length="658" mass="74551">MMPRQYIIPPLQESSLDSSYKSSQVREEAIHTAMVETELDGTRTNRCMEKSRLNEGTRTGDKESPSQDLHHSPKSYDFTVRDARNQQEMAARSFGESPQLHHQNRSIEEVIRTESDTGEYNTRRGGHATETSSTFHGGITDKENSSDSTRIPVTNFKNLQQGEDTQGNDTGMAPIDTSRTNVIHANKSHLNSGIEHRRNENDQLTWVAKEQGKSNDPTKQNSGNTVKEFVSGLLSPIGKALYLDSASIKKTRGSQATVKVQVDITQKRPPYIWMGYIGEDITDGRWQKIEYDNIPDYCFYCKHQGNLESDCTIRQRDEDKKKRELEKLNNKHNKDRDNNPQQTKGHKEIDHKEDNNQQYQQQREQEHMYYQQEDQWQTQRRRNNNPPQAPRDNTRQVEQSTKQVEISRGKAVSTGQAVTGIDSMLPFPNPIDKVVNTIAEVVVGGLDGKGQETNTNLHEGVSKGGGLTHGGHEELDIDHSRDSRSPSTLITNQQKIVTPQATDIGQSQGRFNNKSGDRLSKKKREVIKKRLQQSTRKILDGIATGKQPQDHDVVQVNKGHRVKVPPDDYGALNSENEIDSDNQSMDESDEDAEDTMKYTCHVFGSSFQDKSTDVKRITEQQGLFPRGRKQTRHNPHQPITSMSDTSSKPMTRSKSKGY</sequence>
<feature type="region of interest" description="Disordered" evidence="1">
    <location>
        <begin position="116"/>
        <end position="150"/>
    </location>
</feature>
<evidence type="ECO:0000256" key="1">
    <source>
        <dbReference type="SAM" id="MobiDB-lite"/>
    </source>
</evidence>
<reference evidence="2 3" key="1">
    <citation type="journal article" date="2021" name="bioRxiv">
        <title>Chromosome-scale and haplotype-resolved genome assembly of a tetraploid potato cultivar.</title>
        <authorList>
            <person name="Sun H."/>
            <person name="Jiao W.-B."/>
            <person name="Krause K."/>
            <person name="Campoy J.A."/>
            <person name="Goel M."/>
            <person name="Folz-Donahue K."/>
            <person name="Kukat C."/>
            <person name="Huettel B."/>
            <person name="Schneeberger K."/>
        </authorList>
    </citation>
    <scope>NUCLEOTIDE SEQUENCE [LARGE SCALE GENOMIC DNA]</scope>
    <source>
        <strain evidence="2">SolTubOtavaFocal</strain>
        <tissue evidence="2">Leaves</tissue>
    </source>
</reference>
<dbReference type="InterPro" id="IPR040256">
    <property type="entry name" value="At4g02000-like"/>
</dbReference>
<feature type="compositionally biased region" description="Basic residues" evidence="1">
    <location>
        <begin position="626"/>
        <end position="635"/>
    </location>
</feature>
<feature type="region of interest" description="Disordered" evidence="1">
    <location>
        <begin position="1"/>
        <end position="23"/>
    </location>
</feature>
<proteinExistence type="predicted"/>
<organism evidence="2 3">
    <name type="scientific">Solanum tuberosum</name>
    <name type="common">Potato</name>
    <dbReference type="NCBI Taxonomy" id="4113"/>
    <lineage>
        <taxon>Eukaryota</taxon>
        <taxon>Viridiplantae</taxon>
        <taxon>Streptophyta</taxon>
        <taxon>Embryophyta</taxon>
        <taxon>Tracheophyta</taxon>
        <taxon>Spermatophyta</taxon>
        <taxon>Magnoliopsida</taxon>
        <taxon>eudicotyledons</taxon>
        <taxon>Gunneridae</taxon>
        <taxon>Pentapetalae</taxon>
        <taxon>asterids</taxon>
        <taxon>lamiids</taxon>
        <taxon>Solanales</taxon>
        <taxon>Solanaceae</taxon>
        <taxon>Solanoideae</taxon>
        <taxon>Solaneae</taxon>
        <taxon>Solanum</taxon>
    </lineage>
</organism>
<feature type="region of interest" description="Disordered" evidence="1">
    <location>
        <begin position="327"/>
        <end position="411"/>
    </location>
</feature>
<feature type="compositionally biased region" description="Polar residues" evidence="1">
    <location>
        <begin position="637"/>
        <end position="650"/>
    </location>
</feature>
<dbReference type="EMBL" id="JAIVGD010000019">
    <property type="protein sequence ID" value="KAH0748240.1"/>
    <property type="molecule type" value="Genomic_DNA"/>
</dbReference>
<gene>
    <name evidence="2" type="ORF">KY290_027472</name>
</gene>
<name>A0ABQ7UID8_SOLTU</name>
<feature type="region of interest" description="Disordered" evidence="1">
    <location>
        <begin position="609"/>
        <end position="658"/>
    </location>
</feature>
<accession>A0ABQ7UID8</accession>
<feature type="region of interest" description="Disordered" evidence="1">
    <location>
        <begin position="45"/>
        <end position="76"/>
    </location>
</feature>
<feature type="compositionally biased region" description="Low complexity" evidence="1">
    <location>
        <begin position="357"/>
        <end position="378"/>
    </location>
</feature>
<evidence type="ECO:0000313" key="2">
    <source>
        <dbReference type="EMBL" id="KAH0748240.1"/>
    </source>
</evidence>
<keyword evidence="3" id="KW-1185">Reference proteome</keyword>
<feature type="compositionally biased region" description="Basic and acidic residues" evidence="1">
    <location>
        <begin position="470"/>
        <end position="484"/>
    </location>
</feature>
<evidence type="ECO:0000313" key="3">
    <source>
        <dbReference type="Proteomes" id="UP000826656"/>
    </source>
</evidence>
<feature type="region of interest" description="Disordered" evidence="1">
    <location>
        <begin position="460"/>
        <end position="521"/>
    </location>
</feature>
<dbReference type="Proteomes" id="UP000826656">
    <property type="component" value="Unassembled WGS sequence"/>
</dbReference>
<feature type="compositionally biased region" description="Polar residues" evidence="1">
    <location>
        <begin position="485"/>
        <end position="514"/>
    </location>
</feature>
<dbReference type="PANTHER" id="PTHR31286:SF177">
    <property type="entry name" value="ENDONUCLEASE_EXONUCLEASE_PHOSPHATASE"/>
    <property type="match status" value="1"/>
</dbReference>
<feature type="compositionally biased region" description="Polar residues" evidence="1">
    <location>
        <begin position="12"/>
        <end position="23"/>
    </location>
</feature>
<dbReference type="PANTHER" id="PTHR31286">
    <property type="entry name" value="GLYCINE-RICH CELL WALL STRUCTURAL PROTEIN 1.8-LIKE"/>
    <property type="match status" value="1"/>
</dbReference>
<feature type="compositionally biased region" description="Basic and acidic residues" evidence="1">
    <location>
        <begin position="345"/>
        <end position="355"/>
    </location>
</feature>